<dbReference type="CDD" id="cd00048">
    <property type="entry name" value="DSRM_SF"/>
    <property type="match status" value="1"/>
</dbReference>
<reference evidence="6" key="2">
    <citation type="submission" date="2025-04" db="UniProtKB">
        <authorList>
            <consortium name="RefSeq"/>
        </authorList>
    </citation>
    <scope>IDENTIFICATION</scope>
    <source>
        <tissue evidence="6">Entire body</tissue>
    </source>
</reference>
<dbReference type="RefSeq" id="XP_018328507.1">
    <property type="nucleotide sequence ID" value="XM_018473005.1"/>
</dbReference>
<dbReference type="SUPFAM" id="SSF54768">
    <property type="entry name" value="dsRNA-binding domain-like"/>
    <property type="match status" value="2"/>
</dbReference>
<dbReference type="KEGG" id="apln:108739212"/>
<dbReference type="Gene3D" id="3.30.160.20">
    <property type="match status" value="2"/>
</dbReference>
<dbReference type="GO" id="GO:0016442">
    <property type="term" value="C:RISC complex"/>
    <property type="evidence" value="ECO:0007669"/>
    <property type="project" value="TreeGrafter"/>
</dbReference>
<feature type="domain" description="DRBM" evidence="3">
    <location>
        <begin position="102"/>
        <end position="170"/>
    </location>
</feature>
<keyword evidence="1 2" id="KW-0694">RNA-binding</keyword>
<dbReference type="Pfam" id="PF00035">
    <property type="entry name" value="dsrm"/>
    <property type="match status" value="2"/>
</dbReference>
<reference evidence="4" key="1">
    <citation type="journal article" date="2014" name="J. Insect Physiol.">
        <title>Core RNAi machinery and gene knockdown in the emerald ash borer (Agrilus planipennis).</title>
        <authorList>
            <person name="Zhao C."/>
            <person name="Alvarez Gonzales M.A."/>
            <person name="Poland T.M."/>
            <person name="Mittapalli O."/>
        </authorList>
    </citation>
    <scope>NUCLEOTIDE SEQUENCE</scope>
</reference>
<accession>A0A0B5G270</accession>
<dbReference type="AlphaFoldDB" id="A0A0B5G270"/>
<dbReference type="GO" id="GO:0003725">
    <property type="term" value="F:double-stranded RNA binding"/>
    <property type="evidence" value="ECO:0007669"/>
    <property type="project" value="TreeGrafter"/>
</dbReference>
<proteinExistence type="predicted"/>
<dbReference type="OrthoDB" id="5961559at2759"/>
<dbReference type="GeneID" id="108739212"/>
<dbReference type="GO" id="GO:0030422">
    <property type="term" value="P:siRNA processing"/>
    <property type="evidence" value="ECO:0007669"/>
    <property type="project" value="TreeGrafter"/>
</dbReference>
<keyword evidence="5" id="KW-1185">Reference proteome</keyword>
<evidence type="ECO:0000256" key="2">
    <source>
        <dbReference type="PROSITE-ProRule" id="PRU00266"/>
    </source>
</evidence>
<dbReference type="PROSITE" id="PS50137">
    <property type="entry name" value="DS_RBD"/>
    <property type="match status" value="2"/>
</dbReference>
<dbReference type="PANTHER" id="PTHR46205:SF3">
    <property type="entry name" value="LOQUACIOUS, ISOFORM B"/>
    <property type="match status" value="1"/>
</dbReference>
<dbReference type="EMBL" id="KP036494">
    <property type="protein sequence ID" value="AJF15707.1"/>
    <property type="molecule type" value="Genomic_DNA"/>
</dbReference>
<dbReference type="CTD" id="34066"/>
<dbReference type="InterPro" id="IPR014720">
    <property type="entry name" value="dsRBD_dom"/>
</dbReference>
<dbReference type="GO" id="GO:0070578">
    <property type="term" value="C:RISC-loading complex"/>
    <property type="evidence" value="ECO:0007669"/>
    <property type="project" value="TreeGrafter"/>
</dbReference>
<gene>
    <name evidence="6" type="primary">LOC108739212</name>
</gene>
<dbReference type="PANTHER" id="PTHR46205">
    <property type="entry name" value="LOQUACIOUS, ISOFORM B"/>
    <property type="match status" value="1"/>
</dbReference>
<name>A0A0B5G270_AGRPL</name>
<evidence type="ECO:0000256" key="1">
    <source>
        <dbReference type="ARBA" id="ARBA00022884"/>
    </source>
</evidence>
<evidence type="ECO:0000313" key="5">
    <source>
        <dbReference type="Proteomes" id="UP000192223"/>
    </source>
</evidence>
<evidence type="ECO:0000259" key="3">
    <source>
        <dbReference type="PROSITE" id="PS50137"/>
    </source>
</evidence>
<sequence>MTANNTKTPVMILQELTVKNKWPPPEYKLIFANGGTHENLFIYEVDIRGFIAKGSGTSKQRAKHLTAVNILKILKENELYEESADTVVIVPKETEIQPTSSSIITMLREICIENKLPDPTFIELSDVGPPHRREFTYECRLCSLTTRGLAGTKKQAKQVAAQEMLNKLKSALPTIVEQCGSTFSDTMDLKELEQDVINKYKKIRPCTIPKQNVGIKIADYDSVFASLMNERDVVLADLKNTLNHCVAEDNLSSFLKILELDYGINLLNPAPTAIVALIINIDVPFTVFGKGVTVEDASHNAVCAVVDFLKLIIQ</sequence>
<dbReference type="CDD" id="cd19862">
    <property type="entry name" value="DSRM_PRKRA-like_rpt1"/>
    <property type="match status" value="1"/>
</dbReference>
<dbReference type="STRING" id="224129.A0A0B5G270"/>
<feature type="domain" description="DRBM" evidence="3">
    <location>
        <begin position="8"/>
        <end position="76"/>
    </location>
</feature>
<dbReference type="GO" id="GO:0005634">
    <property type="term" value="C:nucleus"/>
    <property type="evidence" value="ECO:0007669"/>
    <property type="project" value="TreeGrafter"/>
</dbReference>
<dbReference type="InterPro" id="IPR051247">
    <property type="entry name" value="RLC_Component"/>
</dbReference>
<keyword evidence="6" id="KW-0808">Transferase</keyword>
<protein>
    <submittedName>
        <fullName evidence="6">Interferon-inducible double-stranded RNA-dependent protein kinase activator A homolog</fullName>
    </submittedName>
    <submittedName>
        <fullName evidence="4">R2D2</fullName>
    </submittedName>
</protein>
<dbReference type="GO" id="GO:0070920">
    <property type="term" value="P:regulation of regulatory ncRNA processing"/>
    <property type="evidence" value="ECO:0007669"/>
    <property type="project" value="TreeGrafter"/>
</dbReference>
<dbReference type="GO" id="GO:0035197">
    <property type="term" value="F:siRNA binding"/>
    <property type="evidence" value="ECO:0007669"/>
    <property type="project" value="TreeGrafter"/>
</dbReference>
<dbReference type="SMART" id="SM00358">
    <property type="entry name" value="DSRM"/>
    <property type="match status" value="2"/>
</dbReference>
<dbReference type="GO" id="GO:0016301">
    <property type="term" value="F:kinase activity"/>
    <property type="evidence" value="ECO:0007669"/>
    <property type="project" value="UniProtKB-KW"/>
</dbReference>
<dbReference type="GO" id="GO:0005737">
    <property type="term" value="C:cytoplasm"/>
    <property type="evidence" value="ECO:0007669"/>
    <property type="project" value="TreeGrafter"/>
</dbReference>
<keyword evidence="6" id="KW-0418">Kinase</keyword>
<evidence type="ECO:0000313" key="4">
    <source>
        <dbReference type="EMBL" id="AJF15707.1"/>
    </source>
</evidence>
<dbReference type="Proteomes" id="UP000192223">
    <property type="component" value="Unplaced"/>
</dbReference>
<evidence type="ECO:0000313" key="6">
    <source>
        <dbReference type="RefSeq" id="XP_018328507.1"/>
    </source>
</evidence>
<organism evidence="4">
    <name type="scientific">Agrilus planipennis</name>
    <name type="common">Emerald ash borer</name>
    <name type="synonym">Agrilus marcopoli</name>
    <dbReference type="NCBI Taxonomy" id="224129"/>
    <lineage>
        <taxon>Eukaryota</taxon>
        <taxon>Metazoa</taxon>
        <taxon>Ecdysozoa</taxon>
        <taxon>Arthropoda</taxon>
        <taxon>Hexapoda</taxon>
        <taxon>Insecta</taxon>
        <taxon>Pterygota</taxon>
        <taxon>Neoptera</taxon>
        <taxon>Endopterygota</taxon>
        <taxon>Coleoptera</taxon>
        <taxon>Polyphaga</taxon>
        <taxon>Elateriformia</taxon>
        <taxon>Buprestoidea</taxon>
        <taxon>Buprestidae</taxon>
        <taxon>Agrilinae</taxon>
        <taxon>Agrilus</taxon>
    </lineage>
</organism>